<dbReference type="RefSeq" id="WP_037438113.1">
    <property type="nucleotide sequence ID" value="NZ_JNFF01000016.1"/>
</dbReference>
<dbReference type="GO" id="GO:0004519">
    <property type="term" value="F:endonuclease activity"/>
    <property type="evidence" value="ECO:0007669"/>
    <property type="project" value="UniProtKB-KW"/>
</dbReference>
<organism evidence="6 7">
    <name type="scientific">Pedobacter antarcticus 4BY</name>
    <dbReference type="NCBI Taxonomy" id="1358423"/>
    <lineage>
        <taxon>Bacteria</taxon>
        <taxon>Pseudomonadati</taxon>
        <taxon>Bacteroidota</taxon>
        <taxon>Sphingobacteriia</taxon>
        <taxon>Sphingobacteriales</taxon>
        <taxon>Sphingobacteriaceae</taxon>
        <taxon>Pedobacter</taxon>
    </lineage>
</organism>
<dbReference type="CDD" id="cd10283">
    <property type="entry name" value="MnuA_DNase1-like"/>
    <property type="match status" value="1"/>
</dbReference>
<feature type="chain" id="PRO_5001761954" evidence="4">
    <location>
        <begin position="19"/>
        <end position="268"/>
    </location>
</feature>
<dbReference type="InterPro" id="IPR016202">
    <property type="entry name" value="DNase_I"/>
</dbReference>
<dbReference type="PANTHER" id="PTHR11371">
    <property type="entry name" value="DEOXYRIBONUCLEASE"/>
    <property type="match status" value="1"/>
</dbReference>
<evidence type="ECO:0000256" key="3">
    <source>
        <dbReference type="ARBA" id="ARBA00022801"/>
    </source>
</evidence>
<proteinExistence type="inferred from homology"/>
<dbReference type="EMBL" id="JNFF01000016">
    <property type="protein sequence ID" value="KEQ31434.1"/>
    <property type="molecule type" value="Genomic_DNA"/>
</dbReference>
<keyword evidence="3" id="KW-0378">Hydrolase</keyword>
<dbReference type="GO" id="GO:0006308">
    <property type="term" value="P:DNA catabolic process"/>
    <property type="evidence" value="ECO:0007669"/>
    <property type="project" value="InterPro"/>
</dbReference>
<accession>A0A081PL61</accession>
<evidence type="ECO:0000313" key="7">
    <source>
        <dbReference type="Proteomes" id="UP000028007"/>
    </source>
</evidence>
<sequence>MKKFLLLFLFLINISAFGQTIQVCSWNLQNFGKSKTDEQITFIAKTLREYDIIAIQEVVAGPGGPQAVARLHDELNRTGAKWDYTISHGTSGDRYSKERYAYLWKTSKTSLVGEPWLERKYNLEINREPYMARFKLGKKQFTLASLHAVPKAKQPETEIKYLQYLPAVYPSDILIFLGDFNLPESHTVFNPLKRMGYPPAFQKQKTTLRQKCIQGDCLASAYDNFFYQKAFINCINSGVIHFYTAFEDLKAARKISDHVPVYFKFSLL</sequence>
<keyword evidence="2" id="KW-0540">Nuclease</keyword>
<dbReference type="SUPFAM" id="SSF56219">
    <property type="entry name" value="DNase I-like"/>
    <property type="match status" value="1"/>
</dbReference>
<evidence type="ECO:0000256" key="1">
    <source>
        <dbReference type="ARBA" id="ARBA00007359"/>
    </source>
</evidence>
<comment type="caution">
    <text evidence="6">The sequence shown here is derived from an EMBL/GenBank/DDBJ whole genome shotgun (WGS) entry which is preliminary data.</text>
</comment>
<evidence type="ECO:0000256" key="2">
    <source>
        <dbReference type="ARBA" id="ARBA00022722"/>
    </source>
</evidence>
<dbReference type="SMART" id="SM00476">
    <property type="entry name" value="DNaseIc"/>
    <property type="match status" value="1"/>
</dbReference>
<evidence type="ECO:0000256" key="4">
    <source>
        <dbReference type="SAM" id="SignalP"/>
    </source>
</evidence>
<keyword evidence="4" id="KW-0732">Signal</keyword>
<dbReference type="eggNOG" id="COG3568">
    <property type="taxonomic scope" value="Bacteria"/>
</dbReference>
<dbReference type="GO" id="GO:0004536">
    <property type="term" value="F:DNA nuclease activity"/>
    <property type="evidence" value="ECO:0007669"/>
    <property type="project" value="InterPro"/>
</dbReference>
<dbReference type="PANTHER" id="PTHR11371:SF31">
    <property type="entry name" value="EXTRACELLULAR NUCLEASE"/>
    <property type="match status" value="1"/>
</dbReference>
<gene>
    <name evidence="6" type="ORF">N180_17195</name>
</gene>
<dbReference type="GO" id="GO:0016787">
    <property type="term" value="F:hydrolase activity"/>
    <property type="evidence" value="ECO:0007669"/>
    <property type="project" value="UniProtKB-KW"/>
</dbReference>
<dbReference type="OrthoDB" id="5500612at2"/>
<dbReference type="PRINTS" id="PR00130">
    <property type="entry name" value="DNASEI"/>
</dbReference>
<reference evidence="6 7" key="1">
    <citation type="journal article" date="1992" name="Int. J. Syst. Bacteriol.">
        <title>Sphingobacterium antarcticus sp. nov. a Psychrotrophic Bacterium from the Soils of Schirmacher Oasis, Antarctica.</title>
        <authorList>
            <person name="Shivaji S."/>
            <person name="Ray M.K."/>
            <person name="Rao N.S."/>
            <person name="Saiserr L."/>
            <person name="Jagannadham M.V."/>
            <person name="Kumar G.S."/>
            <person name="Reddy G."/>
            <person name="Bhargava P.M."/>
        </authorList>
    </citation>
    <scope>NUCLEOTIDE SEQUENCE [LARGE SCALE GENOMIC DNA]</scope>
    <source>
        <strain evidence="6 7">4BY</strain>
    </source>
</reference>
<dbReference type="Pfam" id="PF03372">
    <property type="entry name" value="Exo_endo_phos"/>
    <property type="match status" value="1"/>
</dbReference>
<feature type="domain" description="Endonuclease/exonuclease/phosphatase" evidence="5">
    <location>
        <begin position="24"/>
        <end position="206"/>
    </location>
</feature>
<dbReference type="Gene3D" id="3.60.10.10">
    <property type="entry name" value="Endonuclease/exonuclease/phosphatase"/>
    <property type="match status" value="1"/>
</dbReference>
<feature type="signal peptide" evidence="4">
    <location>
        <begin position="1"/>
        <end position="18"/>
    </location>
</feature>
<dbReference type="Proteomes" id="UP000028007">
    <property type="component" value="Unassembled WGS sequence"/>
</dbReference>
<comment type="similarity">
    <text evidence="1">Belongs to the DNase I family.</text>
</comment>
<evidence type="ECO:0000313" key="6">
    <source>
        <dbReference type="EMBL" id="KEQ31434.1"/>
    </source>
</evidence>
<keyword evidence="6" id="KW-0255">Endonuclease</keyword>
<keyword evidence="7" id="KW-1185">Reference proteome</keyword>
<evidence type="ECO:0000259" key="5">
    <source>
        <dbReference type="Pfam" id="PF03372"/>
    </source>
</evidence>
<protein>
    <submittedName>
        <fullName evidence="6">Endonuclease</fullName>
    </submittedName>
</protein>
<name>A0A081PL61_9SPHI</name>
<dbReference type="AlphaFoldDB" id="A0A081PL61"/>
<dbReference type="InterPro" id="IPR005135">
    <property type="entry name" value="Endo/exonuclease/phosphatase"/>
</dbReference>
<dbReference type="InterPro" id="IPR036691">
    <property type="entry name" value="Endo/exonu/phosph_ase_sf"/>
</dbReference>